<sequence>NTPASAHGSPKDVHACVKAQRGAVWCTESHAGNPPVSYTVEVHLGLGRSVVKMAKEEMRAMKKINKDLKERGTLPSGLGL</sequence>
<dbReference type="Proteomes" id="UP000335636">
    <property type="component" value="Unassembled WGS sequence"/>
</dbReference>
<evidence type="ECO:0000313" key="2">
    <source>
        <dbReference type="Proteomes" id="UP000335636"/>
    </source>
</evidence>
<gene>
    <name evidence="1" type="ORF">MONAX_5E030259</name>
</gene>
<dbReference type="AlphaFoldDB" id="A0A5E4CED0"/>
<evidence type="ECO:0000313" key="1">
    <source>
        <dbReference type="EMBL" id="VTJ80115.1"/>
    </source>
</evidence>
<organism evidence="1 2">
    <name type="scientific">Marmota monax</name>
    <name type="common">Woodchuck</name>
    <dbReference type="NCBI Taxonomy" id="9995"/>
    <lineage>
        <taxon>Eukaryota</taxon>
        <taxon>Metazoa</taxon>
        <taxon>Chordata</taxon>
        <taxon>Craniata</taxon>
        <taxon>Vertebrata</taxon>
        <taxon>Euteleostomi</taxon>
        <taxon>Mammalia</taxon>
        <taxon>Eutheria</taxon>
        <taxon>Euarchontoglires</taxon>
        <taxon>Glires</taxon>
        <taxon>Rodentia</taxon>
        <taxon>Sciuromorpha</taxon>
        <taxon>Sciuridae</taxon>
        <taxon>Xerinae</taxon>
        <taxon>Marmotini</taxon>
        <taxon>Marmota</taxon>
    </lineage>
</organism>
<feature type="non-terminal residue" evidence="1">
    <location>
        <position position="1"/>
    </location>
</feature>
<reference evidence="1" key="1">
    <citation type="submission" date="2019-04" db="EMBL/GenBank/DDBJ databases">
        <authorList>
            <person name="Alioto T."/>
            <person name="Alioto T."/>
        </authorList>
    </citation>
    <scope>NUCLEOTIDE SEQUENCE [LARGE SCALE GENOMIC DNA]</scope>
</reference>
<accession>A0A5E4CED0</accession>
<proteinExistence type="predicted"/>
<protein>
    <submittedName>
        <fullName evidence="1">Uncharacterized protein</fullName>
    </submittedName>
</protein>
<dbReference type="EMBL" id="CABDUW010001269">
    <property type="protein sequence ID" value="VTJ80115.1"/>
    <property type="molecule type" value="Genomic_DNA"/>
</dbReference>
<keyword evidence="2" id="KW-1185">Reference proteome</keyword>
<comment type="caution">
    <text evidence="1">The sequence shown here is derived from an EMBL/GenBank/DDBJ whole genome shotgun (WGS) entry which is preliminary data.</text>
</comment>
<name>A0A5E4CED0_MARMO</name>
<feature type="non-terminal residue" evidence="1">
    <location>
        <position position="80"/>
    </location>
</feature>